<dbReference type="Proteomes" id="UP000182915">
    <property type="component" value="Chromosome I"/>
</dbReference>
<keyword evidence="1" id="KW-1133">Transmembrane helix</keyword>
<dbReference type="RefSeq" id="WP_083406356.1">
    <property type="nucleotide sequence ID" value="NZ_LT629971.1"/>
</dbReference>
<evidence type="ECO:0000313" key="3">
    <source>
        <dbReference type="Proteomes" id="UP000182915"/>
    </source>
</evidence>
<protein>
    <submittedName>
        <fullName evidence="2">Uncharacterized membrane protein HdeD, DUF308 family</fullName>
    </submittedName>
</protein>
<evidence type="ECO:0000256" key="1">
    <source>
        <dbReference type="SAM" id="Phobius"/>
    </source>
</evidence>
<organism evidence="2 3">
    <name type="scientific">Mycolicibacterium rutilum</name>
    <name type="common">Mycobacterium rutilum</name>
    <dbReference type="NCBI Taxonomy" id="370526"/>
    <lineage>
        <taxon>Bacteria</taxon>
        <taxon>Bacillati</taxon>
        <taxon>Actinomycetota</taxon>
        <taxon>Actinomycetes</taxon>
        <taxon>Mycobacteriales</taxon>
        <taxon>Mycobacteriaceae</taxon>
        <taxon>Mycolicibacterium</taxon>
    </lineage>
</organism>
<feature type="transmembrane region" description="Helical" evidence="1">
    <location>
        <begin position="97"/>
        <end position="116"/>
    </location>
</feature>
<feature type="transmembrane region" description="Helical" evidence="1">
    <location>
        <begin position="128"/>
        <end position="147"/>
    </location>
</feature>
<gene>
    <name evidence="2" type="ORF">SAMN04489835_1144</name>
</gene>
<sequence>MSNHGPVTTDRWLRSYYLVRGGFSLVWVAAALTIGARWQVAADILLLIYPAWDALANVADARRNGGLRGNRTQAVNAAASSLTTVAVAFALAASLNAVLGVFGIWAVLSGLLQLATAVRRWKSVGAQWLMAISGLQSAAAGALFLQKAGAPQTPGVADIAPYAAFGAFYFVVSGVWLTIALTRRGREVGTPTSPATQPVR</sequence>
<feature type="transmembrane region" description="Helical" evidence="1">
    <location>
        <begin position="25"/>
        <end position="52"/>
    </location>
</feature>
<dbReference type="STRING" id="370526.SAMN04489835_1144"/>
<dbReference type="OrthoDB" id="960912at2"/>
<evidence type="ECO:0000313" key="2">
    <source>
        <dbReference type="EMBL" id="SEH53733.1"/>
    </source>
</evidence>
<keyword evidence="3" id="KW-1185">Reference proteome</keyword>
<dbReference type="Pfam" id="PF03729">
    <property type="entry name" value="DUF308"/>
    <property type="match status" value="1"/>
</dbReference>
<dbReference type="InterPro" id="IPR005325">
    <property type="entry name" value="DUF308_memb"/>
</dbReference>
<proteinExistence type="predicted"/>
<dbReference type="AlphaFoldDB" id="A0A1H6IW99"/>
<dbReference type="EMBL" id="LT629971">
    <property type="protein sequence ID" value="SEH53733.1"/>
    <property type="molecule type" value="Genomic_DNA"/>
</dbReference>
<name>A0A1H6IW99_MYCRU</name>
<accession>A0A1H6IW99</accession>
<keyword evidence="1" id="KW-0812">Transmembrane</keyword>
<feature type="transmembrane region" description="Helical" evidence="1">
    <location>
        <begin position="159"/>
        <end position="181"/>
    </location>
</feature>
<reference evidence="3" key="1">
    <citation type="submission" date="2016-10" db="EMBL/GenBank/DDBJ databases">
        <authorList>
            <person name="Varghese N."/>
            <person name="Submissions S."/>
        </authorList>
    </citation>
    <scope>NUCLEOTIDE SEQUENCE [LARGE SCALE GENOMIC DNA]</scope>
    <source>
        <strain evidence="3">DSM 45405</strain>
    </source>
</reference>
<keyword evidence="1" id="KW-0472">Membrane</keyword>